<reference evidence="1 2" key="1">
    <citation type="journal article" date="2015" name="Nature">
        <title>rRNA introns, odd ribosomes, and small enigmatic genomes across a large radiation of phyla.</title>
        <authorList>
            <person name="Brown C.T."/>
            <person name="Hug L.A."/>
            <person name="Thomas B.C."/>
            <person name="Sharon I."/>
            <person name="Castelle C.J."/>
            <person name="Singh A."/>
            <person name="Wilkins M.J."/>
            <person name="Williams K.H."/>
            <person name="Banfield J.F."/>
        </authorList>
    </citation>
    <scope>NUCLEOTIDE SEQUENCE [LARGE SCALE GENOMIC DNA]</scope>
</reference>
<dbReference type="Proteomes" id="UP000033980">
    <property type="component" value="Unassembled WGS sequence"/>
</dbReference>
<gene>
    <name evidence="1" type="ORF">UV68_C0017G0011</name>
</gene>
<sequence>MKETEKSRLQPVSNIDLNRFLGYPKITNESGGSLSAKAVDGETDVALTRLGEFVCKISDDDNFAVNFPEIGLICIYQEDGSVGLLSLDLTTFLDSQLSRKAFLSDGEKDIALLMSFLKDQKQTLMISAFPDQFMLTVEILGSKGQRLNFQEFEQVDFSKGTHGDLELFGVSVGYQFVVTSDEMTVAAGDSDPDRKLLALAVSNKVDFVEDYFSEDPKRFQKLAAKVLLN</sequence>
<comment type="caution">
    <text evidence="1">The sequence shown here is derived from an EMBL/GenBank/DDBJ whole genome shotgun (WGS) entry which is preliminary data.</text>
</comment>
<dbReference type="AlphaFoldDB" id="A0A0G1G480"/>
<organism evidence="1 2">
    <name type="scientific">Candidatus Collierbacteria bacterium GW2011_GWC2_43_12</name>
    <dbReference type="NCBI Taxonomy" id="1618390"/>
    <lineage>
        <taxon>Bacteria</taxon>
        <taxon>Candidatus Collieribacteriota</taxon>
    </lineage>
</organism>
<dbReference type="EMBL" id="LCFK01000017">
    <property type="protein sequence ID" value="KKS93773.1"/>
    <property type="molecule type" value="Genomic_DNA"/>
</dbReference>
<accession>A0A0G1G480</accession>
<proteinExistence type="predicted"/>
<name>A0A0G1G480_9BACT</name>
<protein>
    <submittedName>
        <fullName evidence="1">Uncharacterized protein</fullName>
    </submittedName>
</protein>
<evidence type="ECO:0000313" key="2">
    <source>
        <dbReference type="Proteomes" id="UP000033980"/>
    </source>
</evidence>
<evidence type="ECO:0000313" key="1">
    <source>
        <dbReference type="EMBL" id="KKS93773.1"/>
    </source>
</evidence>